<keyword evidence="3" id="KW-1185">Reference proteome</keyword>
<comment type="caution">
    <text evidence="2">The sequence shown here is derived from an EMBL/GenBank/DDBJ whole genome shotgun (WGS) entry which is preliminary data.</text>
</comment>
<sequence length="56" mass="6419">MSIWDMDQYHQKSATIDTHIDGQIEDINSQIKDIQNPAQEHDVSVSPTQQREPSPD</sequence>
<dbReference type="InParanoid" id="A0A401GWB1"/>
<proteinExistence type="predicted"/>
<gene>
    <name evidence="2" type="ORF">SCP_0903510</name>
</gene>
<feature type="compositionally biased region" description="Polar residues" evidence="1">
    <location>
        <begin position="45"/>
        <end position="56"/>
    </location>
</feature>
<dbReference type="RefSeq" id="XP_027617385.1">
    <property type="nucleotide sequence ID" value="XM_027761584.1"/>
</dbReference>
<organism evidence="2 3">
    <name type="scientific">Sparassis crispa</name>
    <dbReference type="NCBI Taxonomy" id="139825"/>
    <lineage>
        <taxon>Eukaryota</taxon>
        <taxon>Fungi</taxon>
        <taxon>Dikarya</taxon>
        <taxon>Basidiomycota</taxon>
        <taxon>Agaricomycotina</taxon>
        <taxon>Agaricomycetes</taxon>
        <taxon>Polyporales</taxon>
        <taxon>Sparassidaceae</taxon>
        <taxon>Sparassis</taxon>
    </lineage>
</organism>
<protein>
    <submittedName>
        <fullName evidence="2">Uncharacterized protein</fullName>
    </submittedName>
</protein>
<dbReference type="Proteomes" id="UP000287166">
    <property type="component" value="Unassembled WGS sequence"/>
</dbReference>
<reference evidence="2 3" key="1">
    <citation type="journal article" date="2018" name="Sci. Rep.">
        <title>Genome sequence of the cauliflower mushroom Sparassis crispa (Hanabiratake) and its association with beneficial usage.</title>
        <authorList>
            <person name="Kiyama R."/>
            <person name="Furutani Y."/>
            <person name="Kawaguchi K."/>
            <person name="Nakanishi T."/>
        </authorList>
    </citation>
    <scope>NUCLEOTIDE SEQUENCE [LARGE SCALE GENOMIC DNA]</scope>
</reference>
<name>A0A401GWB1_9APHY</name>
<evidence type="ECO:0000313" key="2">
    <source>
        <dbReference type="EMBL" id="GBE86472.1"/>
    </source>
</evidence>
<accession>A0A401GWB1</accession>
<feature type="region of interest" description="Disordered" evidence="1">
    <location>
        <begin position="32"/>
        <end position="56"/>
    </location>
</feature>
<evidence type="ECO:0000313" key="3">
    <source>
        <dbReference type="Proteomes" id="UP000287166"/>
    </source>
</evidence>
<dbReference type="AlphaFoldDB" id="A0A401GWB1"/>
<evidence type="ECO:0000256" key="1">
    <source>
        <dbReference type="SAM" id="MobiDB-lite"/>
    </source>
</evidence>
<dbReference type="EMBL" id="BFAD01000009">
    <property type="protein sequence ID" value="GBE86472.1"/>
    <property type="molecule type" value="Genomic_DNA"/>
</dbReference>
<dbReference type="GeneID" id="38783389"/>